<evidence type="ECO:0000256" key="1">
    <source>
        <dbReference type="SAM" id="SignalP"/>
    </source>
</evidence>
<comment type="caution">
    <text evidence="2">The sequence shown here is derived from an EMBL/GenBank/DDBJ whole genome shotgun (WGS) entry which is preliminary data.</text>
</comment>
<keyword evidence="1" id="KW-0732">Signal</keyword>
<dbReference type="InterPro" id="IPR025091">
    <property type="entry name" value="DUF4019"/>
</dbReference>
<evidence type="ECO:0000313" key="2">
    <source>
        <dbReference type="EMBL" id="MBE0465264.1"/>
    </source>
</evidence>
<proteinExistence type="predicted"/>
<feature type="chain" id="PRO_5046818675" evidence="1">
    <location>
        <begin position="23"/>
        <end position="135"/>
    </location>
</feature>
<protein>
    <submittedName>
        <fullName evidence="2">DUF4019 domain-containing protein</fullName>
    </submittedName>
</protein>
<evidence type="ECO:0000313" key="3">
    <source>
        <dbReference type="Proteomes" id="UP001645038"/>
    </source>
</evidence>
<dbReference type="RefSeq" id="WP_192539695.1">
    <property type="nucleotide sequence ID" value="NZ_RRZB01000071.1"/>
</dbReference>
<organism evidence="2 3">
    <name type="scientific">Halomonas colorata</name>
    <dbReference type="NCBI Taxonomy" id="2742615"/>
    <lineage>
        <taxon>Bacteria</taxon>
        <taxon>Pseudomonadati</taxon>
        <taxon>Pseudomonadota</taxon>
        <taxon>Gammaproteobacteria</taxon>
        <taxon>Oceanospirillales</taxon>
        <taxon>Halomonadaceae</taxon>
        <taxon>Halomonas</taxon>
    </lineage>
</organism>
<keyword evidence="3" id="KW-1185">Reference proteome</keyword>
<accession>A0ABR9G301</accession>
<dbReference type="EMBL" id="RRZB01000071">
    <property type="protein sequence ID" value="MBE0465264.1"/>
    <property type="molecule type" value="Genomic_DNA"/>
</dbReference>
<feature type="signal peptide" evidence="1">
    <location>
        <begin position="1"/>
        <end position="22"/>
    </location>
</feature>
<dbReference type="Proteomes" id="UP001645038">
    <property type="component" value="Unassembled WGS sequence"/>
</dbReference>
<gene>
    <name evidence="2" type="ORF">EI547_17680</name>
</gene>
<dbReference type="Pfam" id="PF13211">
    <property type="entry name" value="DUF4019"/>
    <property type="match status" value="1"/>
</dbReference>
<name>A0ABR9G301_9GAMM</name>
<sequence length="135" mass="15081">MPKPLICFITTLLLLMSPTAQANTDAAEAAALAWLEAIDSGEFELAWEVSSPLLKRPLSPSMLERTISAARRDFGSVESRRRTRVISATSMPGAPKNDYKEFTYQTRFTNKPNITETITPHLEEGVWKVSGYYVN</sequence>
<reference evidence="2 3" key="1">
    <citation type="submission" date="2020-07" db="EMBL/GenBank/DDBJ databases">
        <title>Halophilic bacteria isolated from french cheeses.</title>
        <authorList>
            <person name="Kothe C.I."/>
            <person name="Farah-Kraiem B."/>
            <person name="Renault P."/>
            <person name="Dridi B."/>
        </authorList>
    </citation>
    <scope>NUCLEOTIDE SEQUENCE [LARGE SCALE GENOMIC DNA]</scope>
    <source>
        <strain evidence="2 3">FME20</strain>
    </source>
</reference>